<comment type="caution">
    <text evidence="3">The sequence shown here is derived from an EMBL/GenBank/DDBJ whole genome shotgun (WGS) entry which is preliminary data.</text>
</comment>
<keyword evidence="4" id="KW-1185">Reference proteome</keyword>
<evidence type="ECO:0000256" key="1">
    <source>
        <dbReference type="SAM" id="MobiDB-lite"/>
    </source>
</evidence>
<sequence length="149" mass="15187">MSPVVGVVALVAITVCLAAIVAVGAASLSLGSTAPTAAFDLSVDGDENEIVIEHVAGESLDVRELSIVVAVDDTRLSEQPPVPFVGANGFEGTPSGPFNERSDPTWHSGEHASLTVARNNDPSPNSGDSVSVSLSVDGHRLATLETVAE</sequence>
<reference evidence="3 4" key="1">
    <citation type="submission" date="2018-10" db="EMBL/GenBank/DDBJ databases">
        <title>Natrarchaeobius chitinivorans gen. nov., sp. nov., and Natrarchaeobius haloalkaliphilus sp. nov., alkaliphilic, chitin-utilizing haloarchaea from hypersaline alkaline lakes.</title>
        <authorList>
            <person name="Sorokin D.Y."/>
            <person name="Elcheninov A.G."/>
            <person name="Kostrikina N.A."/>
            <person name="Bale N.J."/>
            <person name="Sinninghe Damste J.S."/>
            <person name="Khijniak T.V."/>
            <person name="Kublanov I.V."/>
            <person name="Toshchakov S.V."/>
        </authorList>
    </citation>
    <scope>NUCLEOTIDE SEQUENCE [LARGE SCALE GENOMIC DNA]</scope>
    <source>
        <strain evidence="3 4">AArcht-Sl</strain>
    </source>
</reference>
<feature type="compositionally biased region" description="Basic and acidic residues" evidence="1">
    <location>
        <begin position="100"/>
        <end position="110"/>
    </location>
</feature>
<feature type="region of interest" description="Disordered" evidence="1">
    <location>
        <begin position="80"/>
        <end position="135"/>
    </location>
</feature>
<protein>
    <submittedName>
        <fullName evidence="3">Type IV pilin</fullName>
    </submittedName>
</protein>
<dbReference type="EMBL" id="REFY01000004">
    <property type="protein sequence ID" value="RQG89284.1"/>
    <property type="molecule type" value="Genomic_DNA"/>
</dbReference>
<dbReference type="Pfam" id="PF07790">
    <property type="entry name" value="Pilin_N"/>
    <property type="match status" value="1"/>
</dbReference>
<name>A0A3N6LQL5_9EURY</name>
<organism evidence="3 4">
    <name type="scientific">Natrarchaeobius halalkaliphilus</name>
    <dbReference type="NCBI Taxonomy" id="1679091"/>
    <lineage>
        <taxon>Archaea</taxon>
        <taxon>Methanobacteriati</taxon>
        <taxon>Methanobacteriota</taxon>
        <taxon>Stenosarchaea group</taxon>
        <taxon>Halobacteria</taxon>
        <taxon>Halobacteriales</taxon>
        <taxon>Natrialbaceae</taxon>
        <taxon>Natrarchaeobius</taxon>
    </lineage>
</organism>
<proteinExistence type="predicted"/>
<dbReference type="Proteomes" id="UP000273828">
    <property type="component" value="Unassembled WGS sequence"/>
</dbReference>
<accession>A0A3N6LQL5</accession>
<gene>
    <name evidence="3" type="ORF">EA462_11780</name>
</gene>
<evidence type="ECO:0000259" key="2">
    <source>
        <dbReference type="Pfam" id="PF07790"/>
    </source>
</evidence>
<evidence type="ECO:0000313" key="4">
    <source>
        <dbReference type="Proteomes" id="UP000273828"/>
    </source>
</evidence>
<dbReference type="OrthoDB" id="201989at2157"/>
<evidence type="ECO:0000313" key="3">
    <source>
        <dbReference type="EMBL" id="RQG89284.1"/>
    </source>
</evidence>
<dbReference type="InterPro" id="IPR012859">
    <property type="entry name" value="Pilin_N_archaeal"/>
</dbReference>
<feature type="domain" description="Archaeal Type IV pilin N-terminal" evidence="2">
    <location>
        <begin position="2"/>
        <end position="73"/>
    </location>
</feature>
<feature type="compositionally biased region" description="Low complexity" evidence="1">
    <location>
        <begin position="119"/>
        <end position="135"/>
    </location>
</feature>
<dbReference type="AlphaFoldDB" id="A0A3N6LQL5"/>